<dbReference type="InParanoid" id="A0A0P0XCY7"/>
<dbReference type="Proteomes" id="UP000059680">
    <property type="component" value="Chromosome 8"/>
</dbReference>
<gene>
    <name evidence="1" type="ordered locus">Os08g0214600</name>
    <name evidence="1" type="ORF">OSNPB_080214600</name>
</gene>
<accession>A0A0P0XCY7</accession>
<dbReference type="EMBL" id="AP014964">
    <property type="protein sequence ID" value="BAT04340.1"/>
    <property type="molecule type" value="Genomic_DNA"/>
</dbReference>
<keyword evidence="2" id="KW-1185">Reference proteome</keyword>
<evidence type="ECO:0000313" key="1">
    <source>
        <dbReference type="EMBL" id="BAT04340.1"/>
    </source>
</evidence>
<reference evidence="1 2" key="2">
    <citation type="journal article" date="2013" name="Plant Cell Physiol.">
        <title>Rice Annotation Project Database (RAP-DB): an integrative and interactive database for rice genomics.</title>
        <authorList>
            <person name="Sakai H."/>
            <person name="Lee S.S."/>
            <person name="Tanaka T."/>
            <person name="Numa H."/>
            <person name="Kim J."/>
            <person name="Kawahara Y."/>
            <person name="Wakimoto H."/>
            <person name="Yang C.C."/>
            <person name="Iwamoto M."/>
            <person name="Abe T."/>
            <person name="Yamada Y."/>
            <person name="Muto A."/>
            <person name="Inokuchi H."/>
            <person name="Ikemura T."/>
            <person name="Matsumoto T."/>
            <person name="Sasaki T."/>
            <person name="Itoh T."/>
        </authorList>
    </citation>
    <scope>NUCLEOTIDE SEQUENCE [LARGE SCALE GENOMIC DNA]</scope>
    <source>
        <strain evidence="2">cv. Nipponbare</strain>
    </source>
</reference>
<evidence type="ECO:0000313" key="2">
    <source>
        <dbReference type="Proteomes" id="UP000059680"/>
    </source>
</evidence>
<organism evidence="1 2">
    <name type="scientific">Oryza sativa subsp. japonica</name>
    <name type="common">Rice</name>
    <dbReference type="NCBI Taxonomy" id="39947"/>
    <lineage>
        <taxon>Eukaryota</taxon>
        <taxon>Viridiplantae</taxon>
        <taxon>Streptophyta</taxon>
        <taxon>Embryophyta</taxon>
        <taxon>Tracheophyta</taxon>
        <taxon>Spermatophyta</taxon>
        <taxon>Magnoliopsida</taxon>
        <taxon>Liliopsida</taxon>
        <taxon>Poales</taxon>
        <taxon>Poaceae</taxon>
        <taxon>BOP clade</taxon>
        <taxon>Oryzoideae</taxon>
        <taxon>Oryzeae</taxon>
        <taxon>Oryzinae</taxon>
        <taxon>Oryza</taxon>
        <taxon>Oryza sativa</taxon>
    </lineage>
</organism>
<dbReference type="AlphaFoldDB" id="A0A0P0XCY7"/>
<proteinExistence type="predicted"/>
<name>A0A0P0XCY7_ORYSJ</name>
<feature type="non-terminal residue" evidence="1">
    <location>
        <position position="1"/>
    </location>
</feature>
<dbReference type="PaxDb" id="39947-A0A0P0XCY7"/>
<dbReference type="Gramene" id="Os08t0214600-01">
    <property type="protein sequence ID" value="Os08t0214600-01"/>
    <property type="gene ID" value="Os08g0214600"/>
</dbReference>
<reference evidence="2" key="1">
    <citation type="journal article" date="2005" name="Nature">
        <title>The map-based sequence of the rice genome.</title>
        <authorList>
            <consortium name="International rice genome sequencing project (IRGSP)"/>
            <person name="Matsumoto T."/>
            <person name="Wu J."/>
            <person name="Kanamori H."/>
            <person name="Katayose Y."/>
            <person name="Fujisawa M."/>
            <person name="Namiki N."/>
            <person name="Mizuno H."/>
            <person name="Yamamoto K."/>
            <person name="Antonio B.A."/>
            <person name="Baba T."/>
            <person name="Sakata K."/>
            <person name="Nagamura Y."/>
            <person name="Aoki H."/>
            <person name="Arikawa K."/>
            <person name="Arita K."/>
            <person name="Bito T."/>
            <person name="Chiden Y."/>
            <person name="Fujitsuka N."/>
            <person name="Fukunaka R."/>
            <person name="Hamada M."/>
            <person name="Harada C."/>
            <person name="Hayashi A."/>
            <person name="Hijishita S."/>
            <person name="Honda M."/>
            <person name="Hosokawa S."/>
            <person name="Ichikawa Y."/>
            <person name="Idonuma A."/>
            <person name="Iijima M."/>
            <person name="Ikeda M."/>
            <person name="Ikeno M."/>
            <person name="Ito K."/>
            <person name="Ito S."/>
            <person name="Ito T."/>
            <person name="Ito Y."/>
            <person name="Ito Y."/>
            <person name="Iwabuchi A."/>
            <person name="Kamiya K."/>
            <person name="Karasawa W."/>
            <person name="Kurita K."/>
            <person name="Katagiri S."/>
            <person name="Kikuta A."/>
            <person name="Kobayashi H."/>
            <person name="Kobayashi N."/>
            <person name="Machita K."/>
            <person name="Maehara T."/>
            <person name="Masukawa M."/>
            <person name="Mizubayashi T."/>
            <person name="Mukai Y."/>
            <person name="Nagasaki H."/>
            <person name="Nagata Y."/>
            <person name="Naito S."/>
            <person name="Nakashima M."/>
            <person name="Nakama Y."/>
            <person name="Nakamichi Y."/>
            <person name="Nakamura M."/>
            <person name="Meguro A."/>
            <person name="Negishi M."/>
            <person name="Ohta I."/>
            <person name="Ohta T."/>
            <person name="Okamoto M."/>
            <person name="Ono N."/>
            <person name="Saji S."/>
            <person name="Sakaguchi M."/>
            <person name="Sakai K."/>
            <person name="Shibata M."/>
            <person name="Shimokawa T."/>
            <person name="Song J."/>
            <person name="Takazaki Y."/>
            <person name="Terasawa K."/>
            <person name="Tsugane M."/>
            <person name="Tsuji K."/>
            <person name="Ueda S."/>
            <person name="Waki K."/>
            <person name="Yamagata H."/>
            <person name="Yamamoto M."/>
            <person name="Yamamoto S."/>
            <person name="Yamane H."/>
            <person name="Yoshiki S."/>
            <person name="Yoshihara R."/>
            <person name="Yukawa K."/>
            <person name="Zhong H."/>
            <person name="Yano M."/>
            <person name="Yuan Q."/>
            <person name="Ouyang S."/>
            <person name="Liu J."/>
            <person name="Jones K.M."/>
            <person name="Gansberger K."/>
            <person name="Moffat K."/>
            <person name="Hill J."/>
            <person name="Bera J."/>
            <person name="Fadrosh D."/>
            <person name="Jin S."/>
            <person name="Johri S."/>
            <person name="Kim M."/>
            <person name="Overton L."/>
            <person name="Reardon M."/>
            <person name="Tsitrin T."/>
            <person name="Vuong H."/>
            <person name="Weaver B."/>
            <person name="Ciecko A."/>
            <person name="Tallon L."/>
            <person name="Jackson J."/>
            <person name="Pai G."/>
            <person name="Aken S.V."/>
            <person name="Utterback T."/>
            <person name="Reidmuller S."/>
            <person name="Feldblyum T."/>
            <person name="Hsiao J."/>
            <person name="Zismann V."/>
            <person name="Iobst S."/>
            <person name="de Vazeille A.R."/>
            <person name="Buell C.R."/>
            <person name="Ying K."/>
            <person name="Li Y."/>
            <person name="Lu T."/>
            <person name="Huang Y."/>
            <person name="Zhao Q."/>
            <person name="Feng Q."/>
            <person name="Zhang L."/>
            <person name="Zhu J."/>
            <person name="Weng Q."/>
            <person name="Mu J."/>
            <person name="Lu Y."/>
            <person name="Fan D."/>
            <person name="Liu Y."/>
            <person name="Guan J."/>
            <person name="Zhang Y."/>
            <person name="Yu S."/>
            <person name="Liu X."/>
            <person name="Zhang Y."/>
            <person name="Hong G."/>
            <person name="Han B."/>
            <person name="Choisne N."/>
            <person name="Demange N."/>
            <person name="Orjeda G."/>
            <person name="Samain S."/>
            <person name="Cattolico L."/>
            <person name="Pelletier E."/>
            <person name="Couloux A."/>
            <person name="Segurens B."/>
            <person name="Wincker P."/>
            <person name="D'Hont A."/>
            <person name="Scarpelli C."/>
            <person name="Weissenbach J."/>
            <person name="Salanoubat M."/>
            <person name="Quetier F."/>
            <person name="Yu Y."/>
            <person name="Kim H.R."/>
            <person name="Rambo T."/>
            <person name="Currie J."/>
            <person name="Collura K."/>
            <person name="Luo M."/>
            <person name="Yang T."/>
            <person name="Ammiraju J.S.S."/>
            <person name="Engler F."/>
            <person name="Soderlund C."/>
            <person name="Wing R.A."/>
            <person name="Palmer L.E."/>
            <person name="de la Bastide M."/>
            <person name="Spiegel L."/>
            <person name="Nascimento L."/>
            <person name="Zutavern T."/>
            <person name="O'Shaughnessy A."/>
            <person name="Dike S."/>
            <person name="Dedhia N."/>
            <person name="Preston R."/>
            <person name="Balija V."/>
            <person name="McCombie W.R."/>
            <person name="Chow T."/>
            <person name="Chen H."/>
            <person name="Chung M."/>
            <person name="Chen C."/>
            <person name="Shaw J."/>
            <person name="Wu H."/>
            <person name="Hsiao K."/>
            <person name="Chao Y."/>
            <person name="Chu M."/>
            <person name="Cheng C."/>
            <person name="Hour A."/>
            <person name="Lee P."/>
            <person name="Lin S."/>
            <person name="Lin Y."/>
            <person name="Liou J."/>
            <person name="Liu S."/>
            <person name="Hsing Y."/>
            <person name="Raghuvanshi S."/>
            <person name="Mohanty A."/>
            <person name="Bharti A.K."/>
            <person name="Gaur A."/>
            <person name="Gupta V."/>
            <person name="Kumar D."/>
            <person name="Ravi V."/>
            <person name="Vij S."/>
            <person name="Kapur A."/>
            <person name="Khurana P."/>
            <person name="Khurana P."/>
            <person name="Khurana J.P."/>
            <person name="Tyagi A.K."/>
            <person name="Gaikwad K."/>
            <person name="Singh A."/>
            <person name="Dalal V."/>
            <person name="Srivastava S."/>
            <person name="Dixit A."/>
            <person name="Pal A.K."/>
            <person name="Ghazi I.A."/>
            <person name="Yadav M."/>
            <person name="Pandit A."/>
            <person name="Bhargava A."/>
            <person name="Sureshbabu K."/>
            <person name="Batra K."/>
            <person name="Sharma T.R."/>
            <person name="Mohapatra T."/>
            <person name="Singh N.K."/>
            <person name="Messing J."/>
            <person name="Nelson A.B."/>
            <person name="Fuks G."/>
            <person name="Kavchok S."/>
            <person name="Keizer G."/>
            <person name="Linton E."/>
            <person name="Llaca V."/>
            <person name="Song R."/>
            <person name="Tanyolac B."/>
            <person name="Young S."/>
            <person name="Ho-Il K."/>
            <person name="Hahn J.H."/>
            <person name="Sangsakoo G."/>
            <person name="Vanavichit A."/>
            <person name="de Mattos Luiz.A.T."/>
            <person name="Zimmer P.D."/>
            <person name="Malone G."/>
            <person name="Dellagostin O."/>
            <person name="de Oliveira A.C."/>
            <person name="Bevan M."/>
            <person name="Bancroft I."/>
            <person name="Minx P."/>
            <person name="Cordum H."/>
            <person name="Wilson R."/>
            <person name="Cheng Z."/>
            <person name="Jin W."/>
            <person name="Jiang J."/>
            <person name="Leong S.A."/>
            <person name="Iwama H."/>
            <person name="Gojobori T."/>
            <person name="Itoh T."/>
            <person name="Niimura Y."/>
            <person name="Fujii Y."/>
            <person name="Habara T."/>
            <person name="Sakai H."/>
            <person name="Sato Y."/>
            <person name="Wilson G."/>
            <person name="Kumar K."/>
            <person name="McCouch S."/>
            <person name="Juretic N."/>
            <person name="Hoen D."/>
            <person name="Wright S."/>
            <person name="Bruskiewich R."/>
            <person name="Bureau T."/>
            <person name="Miyao A."/>
            <person name="Hirochika H."/>
            <person name="Nishikawa T."/>
            <person name="Kadowaki K."/>
            <person name="Sugiura M."/>
            <person name="Burr B."/>
            <person name="Sasaki T."/>
        </authorList>
    </citation>
    <scope>NUCLEOTIDE SEQUENCE [LARGE SCALE GENOMIC DNA]</scope>
    <source>
        <strain evidence="2">cv. Nipponbare</strain>
    </source>
</reference>
<sequence>VLLGRSQKHRDKIICFLLLIIAKVPE</sequence>
<reference evidence="1 2" key="3">
    <citation type="journal article" date="2013" name="Rice">
        <title>Improvement of the Oryza sativa Nipponbare reference genome using next generation sequence and optical map data.</title>
        <authorList>
            <person name="Kawahara Y."/>
            <person name="de la Bastide M."/>
            <person name="Hamilton J.P."/>
            <person name="Kanamori H."/>
            <person name="McCombie W.R."/>
            <person name="Ouyang S."/>
            <person name="Schwartz D.C."/>
            <person name="Tanaka T."/>
            <person name="Wu J."/>
            <person name="Zhou S."/>
            <person name="Childs K.L."/>
            <person name="Davidson R.M."/>
            <person name="Lin H."/>
            <person name="Quesada-Ocampo L."/>
            <person name="Vaillancourt B."/>
            <person name="Sakai H."/>
            <person name="Lee S.S."/>
            <person name="Kim J."/>
            <person name="Numa H."/>
            <person name="Itoh T."/>
            <person name="Buell C.R."/>
            <person name="Matsumoto T."/>
        </authorList>
    </citation>
    <scope>NUCLEOTIDE SEQUENCE [LARGE SCALE GENOMIC DNA]</scope>
    <source>
        <strain evidence="2">cv. Nipponbare</strain>
    </source>
</reference>
<protein>
    <submittedName>
        <fullName evidence="1">Os08g0214600 protein</fullName>
    </submittedName>
</protein>